<dbReference type="Proteomes" id="UP000092444">
    <property type="component" value="Unassembled WGS sequence"/>
</dbReference>
<dbReference type="SUPFAM" id="SSF57667">
    <property type="entry name" value="beta-beta-alpha zinc fingers"/>
    <property type="match status" value="1"/>
</dbReference>
<dbReference type="VEuPathDB" id="VectorBase:GMOY005480"/>
<keyword evidence="7" id="KW-1185">Reference proteome</keyword>
<dbReference type="Pfam" id="PF05253">
    <property type="entry name" value="zf-U11-48K"/>
    <property type="match status" value="1"/>
</dbReference>
<evidence type="ECO:0000259" key="5">
    <source>
        <dbReference type="PROSITE" id="PS51800"/>
    </source>
</evidence>
<dbReference type="InterPro" id="IPR022776">
    <property type="entry name" value="TRM13/UPF0224_CHHC_Znf_dom"/>
</dbReference>
<evidence type="ECO:0000256" key="1">
    <source>
        <dbReference type="ARBA" id="ARBA00022723"/>
    </source>
</evidence>
<reference evidence="6" key="1">
    <citation type="submission" date="2020-05" db="UniProtKB">
        <authorList>
            <consortium name="EnsemblMetazoa"/>
        </authorList>
    </citation>
    <scope>IDENTIFICATION</scope>
    <source>
        <strain evidence="6">Yale</strain>
    </source>
</reference>
<feature type="region of interest" description="Disordered" evidence="4">
    <location>
        <begin position="137"/>
        <end position="284"/>
    </location>
</feature>
<feature type="compositionally biased region" description="Basic and acidic residues" evidence="4">
    <location>
        <begin position="231"/>
        <end position="240"/>
    </location>
</feature>
<keyword evidence="2" id="KW-0863">Zinc-finger</keyword>
<dbReference type="GO" id="GO:0008270">
    <property type="term" value="F:zinc ion binding"/>
    <property type="evidence" value="ECO:0007669"/>
    <property type="project" value="UniProtKB-KW"/>
</dbReference>
<feature type="compositionally biased region" description="Basic and acidic residues" evidence="4">
    <location>
        <begin position="154"/>
        <end position="163"/>
    </location>
</feature>
<protein>
    <recommendedName>
        <fullName evidence="5">CHHC U11-48K-type domain-containing protein</fullName>
    </recommendedName>
</protein>
<evidence type="ECO:0000256" key="2">
    <source>
        <dbReference type="ARBA" id="ARBA00022771"/>
    </source>
</evidence>
<dbReference type="AlphaFoldDB" id="A0A1B0FNQ2"/>
<feature type="compositionally biased region" description="Basic and acidic residues" evidence="4">
    <location>
        <begin position="203"/>
        <end position="212"/>
    </location>
</feature>
<evidence type="ECO:0000313" key="7">
    <source>
        <dbReference type="Proteomes" id="UP000092444"/>
    </source>
</evidence>
<accession>A0A1B0FNQ2</accession>
<keyword evidence="3" id="KW-0862">Zinc</keyword>
<feature type="domain" description="CHHC U11-48K-type" evidence="5">
    <location>
        <begin position="10"/>
        <end position="37"/>
    </location>
</feature>
<feature type="domain" description="CHHC U11-48K-type" evidence="5">
    <location>
        <begin position="42"/>
        <end position="69"/>
    </location>
</feature>
<feature type="compositionally biased region" description="Low complexity" evidence="4">
    <location>
        <begin position="184"/>
        <end position="196"/>
    </location>
</feature>
<dbReference type="EMBL" id="CCAG010023790">
    <property type="status" value="NOT_ANNOTATED_CDS"/>
    <property type="molecule type" value="Genomic_DNA"/>
</dbReference>
<dbReference type="PROSITE" id="PS51800">
    <property type="entry name" value="ZF_CHHC_U11_48K"/>
    <property type="match status" value="2"/>
</dbReference>
<proteinExistence type="predicted"/>
<dbReference type="EnsemblMetazoa" id="GMOY005480-RA">
    <property type="protein sequence ID" value="GMOY005480-PA"/>
    <property type="gene ID" value="GMOY005480"/>
</dbReference>
<feature type="compositionally biased region" description="Basic residues" evidence="4">
    <location>
        <begin position="268"/>
        <end position="284"/>
    </location>
</feature>
<feature type="compositionally biased region" description="Polar residues" evidence="4">
    <location>
        <begin position="218"/>
        <end position="230"/>
    </location>
</feature>
<dbReference type="InterPro" id="IPR036236">
    <property type="entry name" value="Znf_C2H2_sf"/>
</dbReference>
<evidence type="ECO:0000256" key="4">
    <source>
        <dbReference type="SAM" id="MobiDB-lite"/>
    </source>
</evidence>
<dbReference type="PANTHER" id="PTHR21402">
    <property type="entry name" value="GAMETOCYTE SPECIFIC FACTOR 1-RELATED"/>
    <property type="match status" value="1"/>
</dbReference>
<keyword evidence="1" id="KW-0479">Metal-binding</keyword>
<dbReference type="InterPro" id="IPR051591">
    <property type="entry name" value="UPF0224_FAM112_RNA_Proc"/>
</dbReference>
<evidence type="ECO:0000313" key="6">
    <source>
        <dbReference type="EnsemblMetazoa" id="GMOY005480-PA"/>
    </source>
</evidence>
<name>A0A1B0FNQ2_GLOMM</name>
<dbReference type="PANTHER" id="PTHR21402:SF5">
    <property type="entry name" value="GAMETOCYTE SPECIFIC FACTOR 1"/>
    <property type="match status" value="1"/>
</dbReference>
<dbReference type="PhylomeDB" id="A0A1B0FNQ2"/>
<evidence type="ECO:0000256" key="3">
    <source>
        <dbReference type="ARBA" id="ARBA00022833"/>
    </source>
</evidence>
<sequence>MYAPQNEDDMVVCPYNISHMMLRKRLAKHLVKCRVNYPNVELQKCPFNNTHLVPDTEFLCHVNICPDRKLITQYKCVAVAKLEDRPQHKPVEMDENWDNIEVEDYDPKKYLENTRVLRQPEGTCSSARKEFVKKERKRLGYDDDDPHYSRKSYKQVESDERKCTPPPPPPPIISDWPGFNRVETTSISLTTPPTLSRGYSPPRGEKIYRERSPLLGRSRQSVRPSRNLSDSLHKRDKNEQDGASNLSSSRSRHSHGNDCKKPTVSSRDKRKRRLQRCRRRENNF</sequence>
<organism evidence="6 7">
    <name type="scientific">Glossina morsitans morsitans</name>
    <name type="common">Savannah tsetse fly</name>
    <dbReference type="NCBI Taxonomy" id="37546"/>
    <lineage>
        <taxon>Eukaryota</taxon>
        <taxon>Metazoa</taxon>
        <taxon>Ecdysozoa</taxon>
        <taxon>Arthropoda</taxon>
        <taxon>Hexapoda</taxon>
        <taxon>Insecta</taxon>
        <taxon>Pterygota</taxon>
        <taxon>Neoptera</taxon>
        <taxon>Endopterygota</taxon>
        <taxon>Diptera</taxon>
        <taxon>Brachycera</taxon>
        <taxon>Muscomorpha</taxon>
        <taxon>Hippoboscoidea</taxon>
        <taxon>Glossinidae</taxon>
        <taxon>Glossina</taxon>
    </lineage>
</organism>